<dbReference type="EMBL" id="JAVHUY010000042">
    <property type="protein sequence ID" value="MDQ7909456.1"/>
    <property type="molecule type" value="Genomic_DNA"/>
</dbReference>
<proteinExistence type="predicted"/>
<sequence>MAWDAAQVVVRVLGSDQVGRWLHGQLAARLGAEVAAALVDSRLRLWESTRLDAPQVEAGIWRAKLAELLAADATLEAPLREMMAEAVDRLGIAIDVRVPGQIPQPPPGPRVIDLDRYR</sequence>
<reference evidence="1 2" key="1">
    <citation type="submission" date="2023-08" db="EMBL/GenBank/DDBJ databases">
        <title>Phytohabitans sansha sp. nov., isolated from marine sediment.</title>
        <authorList>
            <person name="Zhao Y."/>
            <person name="Yi K."/>
        </authorList>
    </citation>
    <scope>NUCLEOTIDE SEQUENCE [LARGE SCALE GENOMIC DNA]</scope>
    <source>
        <strain evidence="1 2">ZYX-F-186</strain>
    </source>
</reference>
<protein>
    <submittedName>
        <fullName evidence="1">Uncharacterized protein</fullName>
    </submittedName>
</protein>
<organism evidence="1 2">
    <name type="scientific">Phytohabitans maris</name>
    <dbReference type="NCBI Taxonomy" id="3071409"/>
    <lineage>
        <taxon>Bacteria</taxon>
        <taxon>Bacillati</taxon>
        <taxon>Actinomycetota</taxon>
        <taxon>Actinomycetes</taxon>
        <taxon>Micromonosporales</taxon>
        <taxon>Micromonosporaceae</taxon>
    </lineage>
</organism>
<comment type="caution">
    <text evidence="1">The sequence shown here is derived from an EMBL/GenBank/DDBJ whole genome shotgun (WGS) entry which is preliminary data.</text>
</comment>
<dbReference type="RefSeq" id="WP_308716716.1">
    <property type="nucleotide sequence ID" value="NZ_JAVHUY010000042.1"/>
</dbReference>
<gene>
    <name evidence="1" type="ORF">RB614_33525</name>
</gene>
<accession>A0ABU0ZRR7</accession>
<name>A0ABU0ZRR7_9ACTN</name>
<dbReference type="Proteomes" id="UP001230908">
    <property type="component" value="Unassembled WGS sequence"/>
</dbReference>
<evidence type="ECO:0000313" key="2">
    <source>
        <dbReference type="Proteomes" id="UP001230908"/>
    </source>
</evidence>
<keyword evidence="2" id="KW-1185">Reference proteome</keyword>
<evidence type="ECO:0000313" key="1">
    <source>
        <dbReference type="EMBL" id="MDQ7909456.1"/>
    </source>
</evidence>